<dbReference type="SUPFAM" id="SSF48726">
    <property type="entry name" value="Immunoglobulin"/>
    <property type="match status" value="3"/>
</dbReference>
<dbReference type="FunFam" id="2.60.40.10:FF:000032">
    <property type="entry name" value="palladin isoform X1"/>
    <property type="match status" value="1"/>
</dbReference>
<sequence>MSSQLWFILIVTIHCASPRSESSLSNTDDEDLSGSLVAFDTTTENYTVPVSGKCVLTCYVAEVRSFKVLWQKIDRSILNGNQTNVQEQLTLIAFDGTVYSNKDHYRLESDYVGSYNLIIDRVNEDDQGEYQCQINTEPRKTKRIFLTVQVPPRIVDFLPNPPLHPILAGSSLQLSCRAEGTPAPTIRWRIRDVDINRSGDLLPPDNSNIWFIPSITNTFPRTVECIADNGVLPASNRVFTIHVEHSPVVIVNNDLIQSERYQNVTIDCHAVGRPFARIFWEKNGKMIEKNKMTHTRVNQTMSTSRLTIQMNNDDDFGQYNCIAENIHGRMESIVYVLQEATTTPIKDEKTHRYSKHSAKTNSNRLLTISPRQLILPTRTTTKMVYTERDIQISSSSYRLSTTNLLTYLPFLFQIFTICR</sequence>
<dbReference type="GO" id="GO:0043005">
    <property type="term" value="C:neuron projection"/>
    <property type="evidence" value="ECO:0007669"/>
    <property type="project" value="TreeGrafter"/>
</dbReference>
<dbReference type="InterPro" id="IPR051170">
    <property type="entry name" value="Neural/epithelial_adhesion"/>
</dbReference>
<dbReference type="Proteomes" id="UP000663838">
    <property type="component" value="Unassembled WGS sequence"/>
</dbReference>
<dbReference type="Pfam" id="PF07679">
    <property type="entry name" value="I-set"/>
    <property type="match status" value="1"/>
</dbReference>
<dbReference type="InterPro" id="IPR003599">
    <property type="entry name" value="Ig_sub"/>
</dbReference>
<dbReference type="PANTHER" id="PTHR12231">
    <property type="entry name" value="CTX-RELATED TYPE I TRANSMEMBRANE PROTEIN"/>
    <property type="match status" value="1"/>
</dbReference>
<dbReference type="InterPro" id="IPR013098">
    <property type="entry name" value="Ig_I-set"/>
</dbReference>
<name>A0A821DHR5_9BILA</name>
<comment type="caution">
    <text evidence="7">The sequence shown here is derived from an EMBL/GenBank/DDBJ whole genome shotgun (WGS) entry which is preliminary data.</text>
</comment>
<evidence type="ECO:0000259" key="6">
    <source>
        <dbReference type="PROSITE" id="PS50835"/>
    </source>
</evidence>
<dbReference type="InterPro" id="IPR013783">
    <property type="entry name" value="Ig-like_fold"/>
</dbReference>
<keyword evidence="3" id="KW-1015">Disulfide bond</keyword>
<evidence type="ECO:0000256" key="4">
    <source>
        <dbReference type="ARBA" id="ARBA00023319"/>
    </source>
</evidence>
<dbReference type="EMBL" id="CAJOBS010000662">
    <property type="protein sequence ID" value="CAF4621121.1"/>
    <property type="molecule type" value="Genomic_DNA"/>
</dbReference>
<dbReference type="PROSITE" id="PS50835">
    <property type="entry name" value="IG_LIKE"/>
    <property type="match status" value="3"/>
</dbReference>
<dbReference type="InterPro" id="IPR003598">
    <property type="entry name" value="Ig_sub2"/>
</dbReference>
<evidence type="ECO:0000256" key="3">
    <source>
        <dbReference type="ARBA" id="ARBA00023157"/>
    </source>
</evidence>
<feature type="domain" description="Ig-like" evidence="6">
    <location>
        <begin position="247"/>
        <end position="343"/>
    </location>
</feature>
<accession>A0A821DHR5</accession>
<dbReference type="PANTHER" id="PTHR12231:SF220">
    <property type="entry name" value="LACHESIN"/>
    <property type="match status" value="1"/>
</dbReference>
<dbReference type="CDD" id="cd00096">
    <property type="entry name" value="Ig"/>
    <property type="match status" value="1"/>
</dbReference>
<dbReference type="InterPro" id="IPR013151">
    <property type="entry name" value="Immunoglobulin_dom"/>
</dbReference>
<dbReference type="Pfam" id="PF00047">
    <property type="entry name" value="ig"/>
    <property type="match status" value="1"/>
</dbReference>
<evidence type="ECO:0000256" key="5">
    <source>
        <dbReference type="SAM" id="SignalP"/>
    </source>
</evidence>
<feature type="chain" id="PRO_5032828477" description="Ig-like domain-containing protein" evidence="5">
    <location>
        <begin position="19"/>
        <end position="419"/>
    </location>
</feature>
<feature type="signal peptide" evidence="5">
    <location>
        <begin position="1"/>
        <end position="18"/>
    </location>
</feature>
<feature type="domain" description="Ig-like" evidence="6">
    <location>
        <begin position="152"/>
        <end position="188"/>
    </location>
</feature>
<dbReference type="SMART" id="SM00408">
    <property type="entry name" value="IGc2"/>
    <property type="match status" value="3"/>
</dbReference>
<keyword evidence="2" id="KW-0677">Repeat</keyword>
<organism evidence="7 8">
    <name type="scientific">Rotaria socialis</name>
    <dbReference type="NCBI Taxonomy" id="392032"/>
    <lineage>
        <taxon>Eukaryota</taxon>
        <taxon>Metazoa</taxon>
        <taxon>Spiralia</taxon>
        <taxon>Gnathifera</taxon>
        <taxon>Rotifera</taxon>
        <taxon>Eurotatoria</taxon>
        <taxon>Bdelloidea</taxon>
        <taxon>Philodinida</taxon>
        <taxon>Philodinidae</taxon>
        <taxon>Rotaria</taxon>
    </lineage>
</organism>
<proteinExistence type="predicted"/>
<reference evidence="7" key="1">
    <citation type="submission" date="2021-02" db="EMBL/GenBank/DDBJ databases">
        <authorList>
            <person name="Nowell W R."/>
        </authorList>
    </citation>
    <scope>NUCLEOTIDE SEQUENCE</scope>
</reference>
<evidence type="ECO:0000256" key="1">
    <source>
        <dbReference type="ARBA" id="ARBA00022729"/>
    </source>
</evidence>
<dbReference type="SMART" id="SM00409">
    <property type="entry name" value="IG"/>
    <property type="match status" value="3"/>
</dbReference>
<keyword evidence="4" id="KW-0393">Immunoglobulin domain</keyword>
<evidence type="ECO:0000256" key="2">
    <source>
        <dbReference type="ARBA" id="ARBA00022737"/>
    </source>
</evidence>
<gene>
    <name evidence="7" type="ORF">TOA249_LOCUS11959</name>
</gene>
<keyword evidence="1 5" id="KW-0732">Signal</keyword>
<protein>
    <recommendedName>
        <fullName evidence="6">Ig-like domain-containing protein</fullName>
    </recommendedName>
</protein>
<dbReference type="InterPro" id="IPR036179">
    <property type="entry name" value="Ig-like_dom_sf"/>
</dbReference>
<evidence type="ECO:0000313" key="8">
    <source>
        <dbReference type="Proteomes" id="UP000663838"/>
    </source>
</evidence>
<dbReference type="InterPro" id="IPR007110">
    <property type="entry name" value="Ig-like_dom"/>
</dbReference>
<evidence type="ECO:0000313" key="7">
    <source>
        <dbReference type="EMBL" id="CAF4621121.1"/>
    </source>
</evidence>
<dbReference type="Gene3D" id="2.60.40.10">
    <property type="entry name" value="Immunoglobulins"/>
    <property type="match status" value="3"/>
</dbReference>
<dbReference type="AlphaFoldDB" id="A0A821DHR5"/>
<feature type="domain" description="Ig-like" evidence="6">
    <location>
        <begin position="18"/>
        <end position="145"/>
    </location>
</feature>